<dbReference type="InterPro" id="IPR023011">
    <property type="entry name" value="ATP_synth_F0_asu_AS"/>
</dbReference>
<keyword evidence="10" id="KW-0406">Ion transport</keyword>
<evidence type="ECO:0000256" key="5">
    <source>
        <dbReference type="ARBA" id="ARBA00022448"/>
    </source>
</evidence>
<evidence type="ECO:0000256" key="12">
    <source>
        <dbReference type="ARBA" id="ARBA00023310"/>
    </source>
</evidence>
<proteinExistence type="inferred from homology"/>
<dbReference type="GO" id="GO:0046933">
    <property type="term" value="F:proton-transporting ATP synthase activity, rotational mechanism"/>
    <property type="evidence" value="ECO:0007669"/>
    <property type="project" value="TreeGrafter"/>
</dbReference>
<comment type="subunit">
    <text evidence="4">F-type ATPases have 2 components, CF(1) - the catalytic core - and CF(0) - the membrane proton channel. CF(1) has five subunits: alpha(3), beta(3), gamma(1), delta(1), epsilon(1). CF(0) has three main subunits: a, b and c.</text>
</comment>
<evidence type="ECO:0000256" key="9">
    <source>
        <dbReference type="ARBA" id="ARBA00022989"/>
    </source>
</evidence>
<dbReference type="GO" id="GO:0005743">
    <property type="term" value="C:mitochondrial inner membrane"/>
    <property type="evidence" value="ECO:0007669"/>
    <property type="project" value="UniProtKB-SubCell"/>
</dbReference>
<feature type="transmembrane region" description="Helical" evidence="14">
    <location>
        <begin position="20"/>
        <end position="38"/>
    </location>
</feature>
<dbReference type="EMBL" id="MG923489">
    <property type="protein sequence ID" value="AZL93156.1"/>
    <property type="molecule type" value="Genomic_DNA"/>
</dbReference>
<dbReference type="PANTHER" id="PTHR11410:SF0">
    <property type="entry name" value="ATP SYNTHASE SUBUNIT A"/>
    <property type="match status" value="1"/>
</dbReference>
<comment type="similarity">
    <text evidence="3">Belongs to the ATPase A chain family.</text>
</comment>
<feature type="transmembrane region" description="Helical" evidence="14">
    <location>
        <begin position="185"/>
        <end position="209"/>
    </location>
</feature>
<dbReference type="CDD" id="cd00310">
    <property type="entry name" value="ATP-synt_Fo_a_6"/>
    <property type="match status" value="1"/>
</dbReference>
<evidence type="ECO:0000313" key="15">
    <source>
        <dbReference type="EMBL" id="AZL93156.1"/>
    </source>
</evidence>
<keyword evidence="11 14" id="KW-0472">Membrane</keyword>
<evidence type="ECO:0000256" key="1">
    <source>
        <dbReference type="ARBA" id="ARBA00002070"/>
    </source>
</evidence>
<dbReference type="Gene3D" id="1.20.120.220">
    <property type="entry name" value="ATP synthase, F0 complex, subunit A"/>
    <property type="match status" value="1"/>
</dbReference>
<dbReference type="PANTHER" id="PTHR11410">
    <property type="entry name" value="ATP SYNTHASE SUBUNIT A"/>
    <property type="match status" value="1"/>
</dbReference>
<evidence type="ECO:0000256" key="7">
    <source>
        <dbReference type="ARBA" id="ARBA00022692"/>
    </source>
</evidence>
<dbReference type="PRINTS" id="PR00123">
    <property type="entry name" value="ATPASEA"/>
</dbReference>
<comment type="function">
    <text evidence="1">Mitochondrial membrane ATP synthase (F(1)F(0) ATP synthase or Complex V) produces ATP from ADP in the presence of a proton gradient across the membrane which is generated by electron transport complexes of the respiratory chain. F-type ATPases consist of two structural domains, F(1) - containing the extramembraneous catalytic core and F(0) - containing the membrane proton channel, linked together by a central stalk and a peripheral stalk. During catalysis, ATP synthesis in the catalytic domain of F(1) is coupled via a rotary mechanism of the central stalk subunits to proton translocation. Key component of the proton channel; it may play a direct role in the translocation of protons across the membrane.</text>
</comment>
<accession>A0A3S8V0D8</accession>
<organism evidence="15">
    <name type="scientific">Cleptes metallicorpus</name>
    <dbReference type="NCBI Taxonomy" id="2491147"/>
    <lineage>
        <taxon>Eukaryota</taxon>
        <taxon>Metazoa</taxon>
        <taxon>Ecdysozoa</taxon>
        <taxon>Arthropoda</taxon>
        <taxon>Hexapoda</taxon>
        <taxon>Insecta</taxon>
        <taxon>Pterygota</taxon>
        <taxon>Neoptera</taxon>
        <taxon>Endopterygota</taxon>
        <taxon>Hymenoptera</taxon>
        <taxon>Apocrita</taxon>
        <taxon>Aculeata</taxon>
        <taxon>Chrysidoidea</taxon>
        <taxon>Chrysididae</taxon>
        <taxon>Cleptinae</taxon>
        <taxon>Cleptes</taxon>
    </lineage>
</organism>
<reference evidence="15" key="1">
    <citation type="journal article" date="2018" name="Mol. Phylogenet. Evol.">
        <title>Mitochondrial phylogenomics of the Hymenoptera.</title>
        <authorList>
            <person name="Tang P."/>
            <person name="Zhu J.C."/>
            <person name="Zheng B.Y."/>
            <person name="Wei S.J."/>
            <person name="Sharkey M."/>
            <person name="Chen X.X."/>
            <person name="Vogler A.P."/>
        </authorList>
    </citation>
    <scope>NUCLEOTIDE SEQUENCE</scope>
</reference>
<dbReference type="GO" id="GO:0045259">
    <property type="term" value="C:proton-transporting ATP synthase complex"/>
    <property type="evidence" value="ECO:0007669"/>
    <property type="project" value="UniProtKB-KW"/>
</dbReference>
<evidence type="ECO:0000256" key="3">
    <source>
        <dbReference type="ARBA" id="ARBA00006810"/>
    </source>
</evidence>
<evidence type="ECO:0000256" key="6">
    <source>
        <dbReference type="ARBA" id="ARBA00022547"/>
    </source>
</evidence>
<evidence type="ECO:0000256" key="13">
    <source>
        <dbReference type="RuleBase" id="RU004450"/>
    </source>
</evidence>
<evidence type="ECO:0000256" key="2">
    <source>
        <dbReference type="ARBA" id="ARBA00004141"/>
    </source>
</evidence>
<geneLocation type="mitochondrion" evidence="15"/>
<dbReference type="AlphaFoldDB" id="A0A3S8V0D8"/>
<gene>
    <name evidence="15" type="primary">atp6</name>
</gene>
<keyword evidence="9 14" id="KW-1133">Transmembrane helix</keyword>
<evidence type="ECO:0000256" key="10">
    <source>
        <dbReference type="ARBA" id="ARBA00023065"/>
    </source>
</evidence>
<protein>
    <recommendedName>
        <fullName evidence="13">ATP synthase subunit a</fullName>
    </recommendedName>
</protein>
<dbReference type="InterPro" id="IPR000568">
    <property type="entry name" value="ATP_synth_F0_asu"/>
</dbReference>
<dbReference type="SUPFAM" id="SSF81336">
    <property type="entry name" value="F1F0 ATP synthase subunit A"/>
    <property type="match status" value="1"/>
</dbReference>
<feature type="transmembrane region" description="Helical" evidence="14">
    <location>
        <begin position="99"/>
        <end position="117"/>
    </location>
</feature>
<keyword evidence="12" id="KW-0066">ATP synthesis</keyword>
<evidence type="ECO:0000256" key="11">
    <source>
        <dbReference type="ARBA" id="ARBA00023136"/>
    </source>
</evidence>
<keyword evidence="8" id="KW-0375">Hydrogen ion transport</keyword>
<evidence type="ECO:0000256" key="4">
    <source>
        <dbReference type="ARBA" id="ARBA00011648"/>
    </source>
</evidence>
<sequence length="222" mass="25836">MMTNLFSIFDPISSSNLSLNWISLIIPVMLMPMMYWMLPSRFQLIFFKLMKLFMKENKMIITHHNINSMIFLSIFILILMNNFMGLFPYIFTSTSHMNMTLSISLSIWISFMLYGWLNNYNNMLIHLVPMTTPYILMPLMVMIETISNIIRPITLAIRLSANMISGHLLLSLLGSSMQNMSPIILLMMIFIQILLMILEMSVSIIQSYVFSTLSTLYSNESY</sequence>
<keyword evidence="6" id="KW-0138">CF(0)</keyword>
<comment type="subcellular location">
    <subcellularLocation>
        <location evidence="2">Membrane</location>
        <topology evidence="2">Multi-pass membrane protein</topology>
    </subcellularLocation>
    <subcellularLocation>
        <location evidence="13">Mitochondrion inner membrane</location>
        <topology evidence="13">Multi-pass membrane protein</topology>
    </subcellularLocation>
</comment>
<dbReference type="PROSITE" id="PS00449">
    <property type="entry name" value="ATPASE_A"/>
    <property type="match status" value="1"/>
</dbReference>
<name>A0A3S8V0D8_9HYME</name>
<evidence type="ECO:0000256" key="14">
    <source>
        <dbReference type="SAM" id="Phobius"/>
    </source>
</evidence>
<evidence type="ECO:0000256" key="8">
    <source>
        <dbReference type="ARBA" id="ARBA00022781"/>
    </source>
</evidence>
<feature type="transmembrane region" description="Helical" evidence="14">
    <location>
        <begin position="59"/>
        <end position="79"/>
    </location>
</feature>
<dbReference type="InterPro" id="IPR035908">
    <property type="entry name" value="F0_ATP_A_sf"/>
</dbReference>
<keyword evidence="7 14" id="KW-0812">Transmembrane</keyword>
<feature type="transmembrane region" description="Helical" evidence="14">
    <location>
        <begin position="124"/>
        <end position="143"/>
    </location>
</feature>
<keyword evidence="15" id="KW-0496">Mitochondrion</keyword>
<keyword evidence="5" id="KW-0813">Transport</keyword>
<dbReference type="NCBIfam" id="TIGR01131">
    <property type="entry name" value="ATP_synt_6_or_A"/>
    <property type="match status" value="1"/>
</dbReference>
<dbReference type="InterPro" id="IPR045083">
    <property type="entry name" value="ATP_synth_F0_asu_bact/mt"/>
</dbReference>
<dbReference type="Pfam" id="PF00119">
    <property type="entry name" value="ATP-synt_A"/>
    <property type="match status" value="1"/>
</dbReference>